<reference evidence="4" key="1">
    <citation type="submission" date="2024-07" db="EMBL/GenBank/DDBJ databases">
        <authorList>
            <person name="Yu S.T."/>
        </authorList>
    </citation>
    <scope>NUCLEOTIDE SEQUENCE</scope>
    <source>
        <strain evidence="4">R44</strain>
    </source>
</reference>
<keyword evidence="1" id="KW-0805">Transcription regulation</keyword>
<evidence type="ECO:0000256" key="1">
    <source>
        <dbReference type="ARBA" id="ARBA00023015"/>
    </source>
</evidence>
<protein>
    <submittedName>
        <fullName evidence="4">Helix-turn-helix transcriptional regulator</fullName>
    </submittedName>
</protein>
<dbReference type="SUPFAM" id="SSF46785">
    <property type="entry name" value="Winged helix' DNA-binding domain"/>
    <property type="match status" value="1"/>
</dbReference>
<dbReference type="AlphaFoldDB" id="A0AB39SRQ1"/>
<dbReference type="Pfam" id="PF13280">
    <property type="entry name" value="WYL"/>
    <property type="match status" value="1"/>
</dbReference>
<dbReference type="PANTHER" id="PTHR34580">
    <property type="match status" value="1"/>
</dbReference>
<dbReference type="RefSeq" id="WP_369142595.1">
    <property type="nucleotide sequence ID" value="NZ_CP163444.1"/>
</dbReference>
<sequence>MRASRLLSMQLLLQTRDRMTARQLAQELETSVRTVYRDIASLQAAGVPVYGHGGLDGGYRLVDGYRSRLTGLTDCEAETLFMLPPQGPATDLGFGAEAMAARLKMAAALPPGMGERAARIGQRFLLDATSWEPAAPGTELLPALTQAVKESTAVRAACSDGTERTLMPYGIVLEAGHWHTVAGCGHDIRAYALAELAAVRPSAARFVEPPAGFELRLWWSARCLTEGQGSRVYGT</sequence>
<accession>A0AB39SRQ1</accession>
<dbReference type="PROSITE" id="PS51000">
    <property type="entry name" value="HTH_DEOR_2"/>
    <property type="match status" value="1"/>
</dbReference>
<dbReference type="Gene3D" id="1.10.10.10">
    <property type="entry name" value="Winged helix-like DNA-binding domain superfamily/Winged helix DNA-binding domain"/>
    <property type="match status" value="1"/>
</dbReference>
<name>A0AB39SRQ1_9ACTN</name>
<dbReference type="InterPro" id="IPR036390">
    <property type="entry name" value="WH_DNA-bd_sf"/>
</dbReference>
<gene>
    <name evidence="4" type="ORF">AB5J54_04630</name>
</gene>
<dbReference type="InterPro" id="IPR001034">
    <property type="entry name" value="DeoR_HTH"/>
</dbReference>
<evidence type="ECO:0000313" key="4">
    <source>
        <dbReference type="EMBL" id="XDQ69850.1"/>
    </source>
</evidence>
<dbReference type="InterPro" id="IPR026881">
    <property type="entry name" value="WYL_dom"/>
</dbReference>
<dbReference type="EMBL" id="CP163444">
    <property type="protein sequence ID" value="XDQ69850.1"/>
    <property type="molecule type" value="Genomic_DNA"/>
</dbReference>
<dbReference type="Pfam" id="PF08279">
    <property type="entry name" value="HTH_11"/>
    <property type="match status" value="1"/>
</dbReference>
<dbReference type="InterPro" id="IPR013196">
    <property type="entry name" value="HTH_11"/>
</dbReference>
<keyword evidence="2" id="KW-0804">Transcription</keyword>
<organism evidence="4">
    <name type="scientific">Streptomyces sp. R44</name>
    <dbReference type="NCBI Taxonomy" id="3238633"/>
    <lineage>
        <taxon>Bacteria</taxon>
        <taxon>Bacillati</taxon>
        <taxon>Actinomycetota</taxon>
        <taxon>Actinomycetes</taxon>
        <taxon>Kitasatosporales</taxon>
        <taxon>Streptomycetaceae</taxon>
        <taxon>Streptomyces</taxon>
    </lineage>
</organism>
<proteinExistence type="predicted"/>
<evidence type="ECO:0000256" key="2">
    <source>
        <dbReference type="ARBA" id="ARBA00023163"/>
    </source>
</evidence>
<dbReference type="PROSITE" id="PS52050">
    <property type="entry name" value="WYL"/>
    <property type="match status" value="1"/>
</dbReference>
<dbReference type="PANTHER" id="PTHR34580:SF1">
    <property type="entry name" value="PROTEIN PAFC"/>
    <property type="match status" value="1"/>
</dbReference>
<dbReference type="InterPro" id="IPR036388">
    <property type="entry name" value="WH-like_DNA-bd_sf"/>
</dbReference>
<dbReference type="GO" id="GO:0003700">
    <property type="term" value="F:DNA-binding transcription factor activity"/>
    <property type="evidence" value="ECO:0007669"/>
    <property type="project" value="InterPro"/>
</dbReference>
<evidence type="ECO:0000259" key="3">
    <source>
        <dbReference type="PROSITE" id="PS51000"/>
    </source>
</evidence>
<dbReference type="InterPro" id="IPR051534">
    <property type="entry name" value="CBASS_pafABC_assoc_protein"/>
</dbReference>
<feature type="domain" description="HTH deoR-type" evidence="3">
    <location>
        <begin position="2"/>
        <end position="57"/>
    </location>
</feature>